<name>M4C0C8_HYAAE</name>
<keyword evidence="2" id="KW-1185">Reference proteome</keyword>
<dbReference type="VEuPathDB" id="FungiDB:HpaG812334"/>
<dbReference type="InParanoid" id="M4C0C8"/>
<reference evidence="2" key="1">
    <citation type="journal article" date="2010" name="Science">
        <title>Signatures of adaptation to obligate biotrophy in the Hyaloperonospora arabidopsidis genome.</title>
        <authorList>
            <person name="Baxter L."/>
            <person name="Tripathy S."/>
            <person name="Ishaque N."/>
            <person name="Boot N."/>
            <person name="Cabral A."/>
            <person name="Kemen E."/>
            <person name="Thines M."/>
            <person name="Ah-Fong A."/>
            <person name="Anderson R."/>
            <person name="Badejoko W."/>
            <person name="Bittner-Eddy P."/>
            <person name="Boore J.L."/>
            <person name="Chibucos M.C."/>
            <person name="Coates M."/>
            <person name="Dehal P."/>
            <person name="Delehaunty K."/>
            <person name="Dong S."/>
            <person name="Downton P."/>
            <person name="Dumas B."/>
            <person name="Fabro G."/>
            <person name="Fronick C."/>
            <person name="Fuerstenberg S.I."/>
            <person name="Fulton L."/>
            <person name="Gaulin E."/>
            <person name="Govers F."/>
            <person name="Hughes L."/>
            <person name="Humphray S."/>
            <person name="Jiang R.H."/>
            <person name="Judelson H."/>
            <person name="Kamoun S."/>
            <person name="Kyung K."/>
            <person name="Meijer H."/>
            <person name="Minx P."/>
            <person name="Morris P."/>
            <person name="Nelson J."/>
            <person name="Phuntumart V."/>
            <person name="Qutob D."/>
            <person name="Rehmany A."/>
            <person name="Rougon-Cardoso A."/>
            <person name="Ryden P."/>
            <person name="Torto-Alalibo T."/>
            <person name="Studholme D."/>
            <person name="Wang Y."/>
            <person name="Win J."/>
            <person name="Wood J."/>
            <person name="Clifton S.W."/>
            <person name="Rogers J."/>
            <person name="Van den Ackerveken G."/>
            <person name="Jones J.D."/>
            <person name="McDowell J.M."/>
            <person name="Beynon J."/>
            <person name="Tyler B.M."/>
        </authorList>
    </citation>
    <scope>NUCLEOTIDE SEQUENCE [LARGE SCALE GENOMIC DNA]</scope>
    <source>
        <strain evidence="2">Emoy2</strain>
    </source>
</reference>
<protein>
    <submittedName>
        <fullName evidence="1">Uncharacterized protein</fullName>
    </submittedName>
</protein>
<reference evidence="1" key="2">
    <citation type="submission" date="2015-06" db="UniProtKB">
        <authorList>
            <consortium name="EnsemblProtists"/>
        </authorList>
    </citation>
    <scope>IDENTIFICATION</scope>
    <source>
        <strain evidence="1">Emoy2</strain>
    </source>
</reference>
<evidence type="ECO:0000313" key="2">
    <source>
        <dbReference type="Proteomes" id="UP000011713"/>
    </source>
</evidence>
<dbReference type="EnsemblProtists" id="HpaT812334">
    <property type="protein sequence ID" value="HpaP812334"/>
    <property type="gene ID" value="HpaG812334"/>
</dbReference>
<sequence>MTFFRVPSFRPISGSTGTVTVFQDHLPMFRLGPPGGTTALSKINSADMWRSQCRA</sequence>
<accession>M4C0C8</accession>
<dbReference type="AlphaFoldDB" id="M4C0C8"/>
<dbReference type="HOGENOM" id="CLU_3036470_0_0_1"/>
<proteinExistence type="predicted"/>
<dbReference type="Proteomes" id="UP000011713">
    <property type="component" value="Unassembled WGS sequence"/>
</dbReference>
<evidence type="ECO:0000313" key="1">
    <source>
        <dbReference type="EnsemblProtists" id="HpaP812334"/>
    </source>
</evidence>
<organism evidence="1 2">
    <name type="scientific">Hyaloperonospora arabidopsidis (strain Emoy2)</name>
    <name type="common">Downy mildew agent</name>
    <name type="synonym">Peronospora arabidopsidis</name>
    <dbReference type="NCBI Taxonomy" id="559515"/>
    <lineage>
        <taxon>Eukaryota</taxon>
        <taxon>Sar</taxon>
        <taxon>Stramenopiles</taxon>
        <taxon>Oomycota</taxon>
        <taxon>Peronosporomycetes</taxon>
        <taxon>Peronosporales</taxon>
        <taxon>Peronosporaceae</taxon>
        <taxon>Hyaloperonospora</taxon>
    </lineage>
</organism>
<dbReference type="EMBL" id="JH598074">
    <property type="status" value="NOT_ANNOTATED_CDS"/>
    <property type="molecule type" value="Genomic_DNA"/>
</dbReference>